<dbReference type="Gene3D" id="2.170.300.10">
    <property type="entry name" value="Tie2 ligand-binding domain superfamily"/>
    <property type="match status" value="1"/>
</dbReference>
<feature type="chain" id="PRO_5003145080" evidence="5">
    <location>
        <begin position="20"/>
        <end position="592"/>
    </location>
</feature>
<dbReference type="PROSITE" id="PS00022">
    <property type="entry name" value="EGF_1"/>
    <property type="match status" value="4"/>
</dbReference>
<accession>E1F764</accession>
<dbReference type="Gene3D" id="2.10.25.10">
    <property type="entry name" value="Laminin"/>
    <property type="match status" value="2"/>
</dbReference>
<feature type="domain" description="EGF-like" evidence="6">
    <location>
        <begin position="106"/>
        <end position="146"/>
    </location>
</feature>
<comment type="caution">
    <text evidence="4">Lacks conserved residue(s) required for the propagation of feature annotation.</text>
</comment>
<dbReference type="PANTHER" id="PTHR11219:SF69">
    <property type="entry name" value="TENEURIN-A"/>
    <property type="match status" value="1"/>
</dbReference>
<dbReference type="Proteomes" id="UP000008974">
    <property type="component" value="Unassembled WGS sequence"/>
</dbReference>
<dbReference type="GO" id="GO:0005509">
    <property type="term" value="F:calcium ion binding"/>
    <property type="evidence" value="ECO:0007669"/>
    <property type="project" value="InterPro"/>
</dbReference>
<evidence type="ECO:0000256" key="4">
    <source>
        <dbReference type="PROSITE-ProRule" id="PRU00076"/>
    </source>
</evidence>
<dbReference type="Pfam" id="PF23106">
    <property type="entry name" value="EGF_Teneurin"/>
    <property type="match status" value="1"/>
</dbReference>
<dbReference type="InterPro" id="IPR001881">
    <property type="entry name" value="EGF-like_Ca-bd_dom"/>
</dbReference>
<keyword evidence="3 4" id="KW-1015">Disulfide bond</keyword>
<keyword evidence="5" id="KW-0732">Signal</keyword>
<evidence type="ECO:0000256" key="1">
    <source>
        <dbReference type="ARBA" id="ARBA00022536"/>
    </source>
</evidence>
<evidence type="ECO:0000313" key="7">
    <source>
        <dbReference type="EMBL" id="EFO61736.1"/>
    </source>
</evidence>
<dbReference type="PROSITE" id="PS50026">
    <property type="entry name" value="EGF_3"/>
    <property type="match status" value="1"/>
</dbReference>
<evidence type="ECO:0000256" key="3">
    <source>
        <dbReference type="ARBA" id="ARBA00023157"/>
    </source>
</evidence>
<dbReference type="Pfam" id="PF00008">
    <property type="entry name" value="EGF"/>
    <property type="match status" value="1"/>
</dbReference>
<dbReference type="OrthoDB" id="283575at2759"/>
<dbReference type="InterPro" id="IPR000742">
    <property type="entry name" value="EGF"/>
</dbReference>
<protein>
    <submittedName>
        <fullName evidence="7">Neurogenic locus Notch protein</fullName>
    </submittedName>
</protein>
<proteinExistence type="predicted"/>
<dbReference type="OMA" id="SCMLLGN"/>
<dbReference type="Pfam" id="PF07974">
    <property type="entry name" value="EGF_2"/>
    <property type="match status" value="2"/>
</dbReference>
<evidence type="ECO:0000313" key="8">
    <source>
        <dbReference type="Proteomes" id="UP000008974"/>
    </source>
</evidence>
<dbReference type="InterPro" id="IPR013111">
    <property type="entry name" value="EGF_extracell"/>
</dbReference>
<evidence type="ECO:0000256" key="5">
    <source>
        <dbReference type="SAM" id="SignalP"/>
    </source>
</evidence>
<reference evidence="7 8" key="1">
    <citation type="journal article" date="2010" name="BMC Genomics">
        <title>Genome analysis and comparative genomics of a Giardia intestinalis assemblage E isolate.</title>
        <authorList>
            <person name="Jerlstrom-Hultqvist J."/>
            <person name="Franzen O."/>
            <person name="Ankarklev J."/>
            <person name="Xu F."/>
            <person name="Nohynkova E."/>
            <person name="Andersson J.O."/>
            <person name="Svard S.G."/>
            <person name="Andersson B."/>
        </authorList>
    </citation>
    <scope>NUCLEOTIDE SEQUENCE [LARGE SCALE GENOMIC DNA]</scope>
    <source>
        <strain evidence="7 8">P15</strain>
    </source>
</reference>
<dbReference type="AlphaFoldDB" id="E1F764"/>
<dbReference type="STRING" id="658858.E1F764"/>
<evidence type="ECO:0000259" key="6">
    <source>
        <dbReference type="PROSITE" id="PS50026"/>
    </source>
</evidence>
<name>E1F764_GIAIA</name>
<feature type="signal peptide" evidence="5">
    <location>
        <begin position="1"/>
        <end position="19"/>
    </location>
</feature>
<dbReference type="PANTHER" id="PTHR11219">
    <property type="entry name" value="TENEURIN AND N-ACETYLGLUCOSAMINE-1-PHOSPHODIESTER ALPHA-N-ACETYLGLUCOSAMINIDASE"/>
    <property type="match status" value="1"/>
</dbReference>
<comment type="caution">
    <text evidence="7">The sequence shown here is derived from an EMBL/GenBank/DDBJ whole genome shotgun (WGS) entry which is preliminary data.</text>
</comment>
<feature type="disulfide bond" evidence="4">
    <location>
        <begin position="117"/>
        <end position="134"/>
    </location>
</feature>
<sequence length="592" mass="63099">MILVLMLAVLYAAIHCPDGEVEVDGACYPSSCVFEGTVCNNHGTCKASTCECDFGYSLGNQGCYPSVCYIASDDVCNGHGKCVDSGHGGYTCSCDQGYINDNQFCVPEACYTEEGLCFGYGTCIQPTDGSAPYCLCYPANTGEKCTECSSEAVLIDGTCIHKSCLTEFVPGETLVCNGLGRCMVMPFPSIHYVCSCYPYDGTFYNNTCIYNGCITERNLYGITEICSDRGICADTRCVCDSGYNGLTCEYKIVDCKPGFVSAQETCYPDVCVSNESVCGGHGRCIWNDDGAACVCNDGFAFYENTCIYASCIVNGVVCPHGTYDATMTPPRCICPTDYIGRNSVCYPSSCVTNSQTNPPQLCHNAGLCDFDTGVCSCNPTNTGPTCKECSLEATLIDGVCQPWSCIDERDPNALSVCSGKGTCTTYSGKDMFDVCYVCSCDFGYETVPGGICAPKSCVTASLIICNNRGTCDDGVCRCNEGYSGTLCEWYQCPTGQTFVNNLCVHEECVTTYDDVAQTTSVCGGYGRCVEDGGSYKCSCRSDAKIIDGECTSESCVTNSATNEVCSGHGKCNGYSCVCSVGYLGKQCNIKAL</sequence>
<keyword evidence="1 4" id="KW-0245">EGF-like domain</keyword>
<dbReference type="EMBL" id="ACVC01000211">
    <property type="protein sequence ID" value="EFO61736.1"/>
    <property type="molecule type" value="Genomic_DNA"/>
</dbReference>
<dbReference type="SUPFAM" id="SSF57196">
    <property type="entry name" value="EGF/Laminin"/>
    <property type="match status" value="3"/>
</dbReference>
<gene>
    <name evidence="7" type="ORF">GLP15_2223</name>
</gene>
<dbReference type="InterPro" id="IPR051216">
    <property type="entry name" value="Teneurin"/>
</dbReference>
<keyword evidence="2" id="KW-0677">Repeat</keyword>
<evidence type="ECO:0000256" key="2">
    <source>
        <dbReference type="ARBA" id="ARBA00022737"/>
    </source>
</evidence>
<organism evidence="7 8">
    <name type="scientific">Giardia intestinalis (strain P15)</name>
    <name type="common">Giardia lamblia</name>
    <dbReference type="NCBI Taxonomy" id="658858"/>
    <lineage>
        <taxon>Eukaryota</taxon>
        <taxon>Metamonada</taxon>
        <taxon>Diplomonadida</taxon>
        <taxon>Hexamitidae</taxon>
        <taxon>Giardiinae</taxon>
        <taxon>Giardia</taxon>
    </lineage>
</organism>
<dbReference type="SMART" id="SM00181">
    <property type="entry name" value="EGF"/>
    <property type="match status" value="11"/>
</dbReference>
<feature type="disulfide bond" evidence="4">
    <location>
        <begin position="136"/>
        <end position="145"/>
    </location>
</feature>
<dbReference type="VEuPathDB" id="GiardiaDB:GLP15_2223"/>
<dbReference type="PROSITE" id="PS01186">
    <property type="entry name" value="EGF_2"/>
    <property type="match status" value="3"/>
</dbReference>
<dbReference type="SMART" id="SM00179">
    <property type="entry name" value="EGF_CA"/>
    <property type="match status" value="2"/>
</dbReference>